<evidence type="ECO:0000256" key="1">
    <source>
        <dbReference type="ARBA" id="ARBA00006926"/>
    </source>
</evidence>
<dbReference type="InterPro" id="IPR000889">
    <property type="entry name" value="Glutathione_peroxidase"/>
</dbReference>
<dbReference type="EMBL" id="JAUOPG010000013">
    <property type="protein sequence ID" value="MDO6455177.1"/>
    <property type="molecule type" value="Genomic_DNA"/>
</dbReference>
<dbReference type="InterPro" id="IPR029759">
    <property type="entry name" value="GPX_AS"/>
</dbReference>
<evidence type="ECO:0000256" key="4">
    <source>
        <dbReference type="RuleBase" id="RU000499"/>
    </source>
</evidence>
<accession>A0AAW7XLN7</accession>
<reference evidence="5" key="1">
    <citation type="submission" date="2023-07" db="EMBL/GenBank/DDBJ databases">
        <title>Genome content predicts the carbon catabolic preferences of heterotrophic bacteria.</title>
        <authorList>
            <person name="Gralka M."/>
        </authorList>
    </citation>
    <scope>NUCLEOTIDE SEQUENCE</scope>
    <source>
        <strain evidence="5">I2M16</strain>
    </source>
</reference>
<evidence type="ECO:0000313" key="5">
    <source>
        <dbReference type="EMBL" id="MDO6455177.1"/>
    </source>
</evidence>
<dbReference type="PROSITE" id="PS51355">
    <property type="entry name" value="GLUTATHIONE_PEROXID_3"/>
    <property type="match status" value="1"/>
</dbReference>
<dbReference type="Pfam" id="PF00255">
    <property type="entry name" value="GSHPx"/>
    <property type="match status" value="1"/>
</dbReference>
<dbReference type="SUPFAM" id="SSF52833">
    <property type="entry name" value="Thioredoxin-like"/>
    <property type="match status" value="1"/>
</dbReference>
<dbReference type="InterPro" id="IPR036249">
    <property type="entry name" value="Thioredoxin-like_sf"/>
</dbReference>
<keyword evidence="2 4" id="KW-0575">Peroxidase</keyword>
<dbReference type="PROSITE" id="PS00460">
    <property type="entry name" value="GLUTATHIONE_PEROXID_1"/>
    <property type="match status" value="1"/>
</dbReference>
<dbReference type="PRINTS" id="PR01011">
    <property type="entry name" value="GLUTPROXDASE"/>
</dbReference>
<dbReference type="PANTHER" id="PTHR11592">
    <property type="entry name" value="GLUTATHIONE PEROXIDASE"/>
    <property type="match status" value="1"/>
</dbReference>
<name>A0AAW7XLN7_9GAMM</name>
<evidence type="ECO:0000256" key="3">
    <source>
        <dbReference type="ARBA" id="ARBA00023002"/>
    </source>
</evidence>
<sequence length="215" mass="24059">MSFIEISLGSSVSKPIILSAHTKVRQVMFATMVFVAFSPSVSWSQDLPISKTAECSEALDFTYKALGEERKVHLCDAYQGKLVLVVNTASKCAFTPQYDGLEALYATYKEKGLVVLGFPSNDFAGQEPGTEQQIQNFCRLTYGVNFPMFEKVRVTQNEASPIYEWLAQKTGEYPGWNFHKYLISPSGEVIASFKSHIKPEDTRIVTLIEQHLPAQ</sequence>
<keyword evidence="3 4" id="KW-0560">Oxidoreductase</keyword>
<dbReference type="Proteomes" id="UP001169862">
    <property type="component" value="Unassembled WGS sequence"/>
</dbReference>
<dbReference type="CDD" id="cd00340">
    <property type="entry name" value="GSH_Peroxidase"/>
    <property type="match status" value="1"/>
</dbReference>
<dbReference type="Gene3D" id="3.40.30.10">
    <property type="entry name" value="Glutaredoxin"/>
    <property type="match status" value="1"/>
</dbReference>
<protein>
    <recommendedName>
        <fullName evidence="4">Glutathione peroxidase</fullName>
    </recommendedName>
</protein>
<evidence type="ECO:0000256" key="2">
    <source>
        <dbReference type="ARBA" id="ARBA00022559"/>
    </source>
</evidence>
<dbReference type="PANTHER" id="PTHR11592:SF40">
    <property type="entry name" value="THIOREDOXIN_GLUTATHIONE PEROXIDASE BTUE"/>
    <property type="match status" value="1"/>
</dbReference>
<organism evidence="5 6">
    <name type="scientific">Neptunomonas phycophila</name>
    <dbReference type="NCBI Taxonomy" id="1572645"/>
    <lineage>
        <taxon>Bacteria</taxon>
        <taxon>Pseudomonadati</taxon>
        <taxon>Pseudomonadota</taxon>
        <taxon>Gammaproteobacteria</taxon>
        <taxon>Oceanospirillales</taxon>
        <taxon>Oceanospirillaceae</taxon>
        <taxon>Neptunomonas</taxon>
    </lineage>
</organism>
<dbReference type="AlphaFoldDB" id="A0AAW7XLN7"/>
<dbReference type="RefSeq" id="WP_303552196.1">
    <property type="nucleotide sequence ID" value="NZ_JAUOPG010000013.1"/>
</dbReference>
<proteinExistence type="inferred from homology"/>
<comment type="caution">
    <text evidence="5">The sequence shown here is derived from an EMBL/GenBank/DDBJ whole genome shotgun (WGS) entry which is preliminary data.</text>
</comment>
<dbReference type="GO" id="GO:0004601">
    <property type="term" value="F:peroxidase activity"/>
    <property type="evidence" value="ECO:0007669"/>
    <property type="project" value="UniProtKB-KW"/>
</dbReference>
<comment type="similarity">
    <text evidence="1 4">Belongs to the glutathione peroxidase family.</text>
</comment>
<gene>
    <name evidence="5" type="ORF">Q4490_16565</name>
</gene>
<dbReference type="GO" id="GO:0034599">
    <property type="term" value="P:cellular response to oxidative stress"/>
    <property type="evidence" value="ECO:0007669"/>
    <property type="project" value="TreeGrafter"/>
</dbReference>
<evidence type="ECO:0000313" key="6">
    <source>
        <dbReference type="Proteomes" id="UP001169862"/>
    </source>
</evidence>